<keyword evidence="2" id="KW-1185">Reference proteome</keyword>
<evidence type="ECO:0000313" key="1">
    <source>
        <dbReference type="EMBL" id="GAA0927742.1"/>
    </source>
</evidence>
<gene>
    <name evidence="1" type="ORF">GCM10009575_028410</name>
</gene>
<name>A0ABN1PH52_9ACTN</name>
<dbReference type="EMBL" id="BAAAID010000014">
    <property type="protein sequence ID" value="GAA0927742.1"/>
    <property type="molecule type" value="Genomic_DNA"/>
</dbReference>
<organism evidence="1 2">
    <name type="scientific">Streptomyces rhizosphaericus</name>
    <dbReference type="NCBI Taxonomy" id="114699"/>
    <lineage>
        <taxon>Bacteria</taxon>
        <taxon>Bacillati</taxon>
        <taxon>Actinomycetota</taxon>
        <taxon>Actinomycetes</taxon>
        <taxon>Kitasatosporales</taxon>
        <taxon>Streptomycetaceae</taxon>
        <taxon>Streptomyces</taxon>
        <taxon>Streptomyces violaceusniger group</taxon>
    </lineage>
</organism>
<evidence type="ECO:0000313" key="2">
    <source>
        <dbReference type="Proteomes" id="UP001500418"/>
    </source>
</evidence>
<proteinExistence type="predicted"/>
<dbReference type="Proteomes" id="UP001500418">
    <property type="component" value="Unassembled WGS sequence"/>
</dbReference>
<evidence type="ECO:0008006" key="3">
    <source>
        <dbReference type="Google" id="ProtNLM"/>
    </source>
</evidence>
<sequence>MIFHFPRGVSLFGLAFLLLSGPDTDDRAGWWLWRTIVMRWWTGAVRVAMRVVPVAVGLCVSSSVSIRFRGRERKLWLGSR</sequence>
<protein>
    <recommendedName>
        <fullName evidence="3">Secreted protein</fullName>
    </recommendedName>
</protein>
<accession>A0ABN1PH52</accession>
<reference evidence="1 2" key="1">
    <citation type="journal article" date="2019" name="Int. J. Syst. Evol. Microbiol.">
        <title>The Global Catalogue of Microorganisms (GCM) 10K type strain sequencing project: providing services to taxonomists for standard genome sequencing and annotation.</title>
        <authorList>
            <consortium name="The Broad Institute Genomics Platform"/>
            <consortium name="The Broad Institute Genome Sequencing Center for Infectious Disease"/>
            <person name="Wu L."/>
            <person name="Ma J."/>
        </authorList>
    </citation>
    <scope>NUCLEOTIDE SEQUENCE [LARGE SCALE GENOMIC DNA]</scope>
    <source>
        <strain evidence="1 2">JCM 11444</strain>
    </source>
</reference>
<comment type="caution">
    <text evidence="1">The sequence shown here is derived from an EMBL/GenBank/DDBJ whole genome shotgun (WGS) entry which is preliminary data.</text>
</comment>